<evidence type="ECO:0000256" key="1">
    <source>
        <dbReference type="ARBA" id="ARBA00006432"/>
    </source>
</evidence>
<organism evidence="6 7">
    <name type="scientific">Gordonia effusa NBRC 100432</name>
    <dbReference type="NCBI Taxonomy" id="1077974"/>
    <lineage>
        <taxon>Bacteria</taxon>
        <taxon>Bacillati</taxon>
        <taxon>Actinomycetota</taxon>
        <taxon>Actinomycetes</taxon>
        <taxon>Mycobacteriales</taxon>
        <taxon>Gordoniaceae</taxon>
        <taxon>Gordonia</taxon>
    </lineage>
</organism>
<dbReference type="InterPro" id="IPR000873">
    <property type="entry name" value="AMP-dep_synth/lig_dom"/>
</dbReference>
<accession>H0QZP8</accession>
<dbReference type="OrthoDB" id="56621at2"/>
<dbReference type="Gene3D" id="3.40.50.12780">
    <property type="entry name" value="N-terminal domain of ligase-like"/>
    <property type="match status" value="1"/>
</dbReference>
<comment type="caution">
    <text evidence="6">The sequence shown here is derived from an EMBL/GenBank/DDBJ whole genome shotgun (WGS) entry which is preliminary data.</text>
</comment>
<name>H0QZP8_9ACTN</name>
<sequence length="546" mass="58531">MPLLAALRAAPRSTVVAAKQVAVLHNSGLIDLHNPVRLLRTSRTIAALGPIAGAVRLSARRWGDTVAIIDAQGPVTYAELDADTDTLARRWLSDGLAEDSTIGVLCRDHRGLVSAMVAAAKVGSRLVFLNTGFAATQLADVVKREGIDALVVDAEFEVNAAHIPSDIRRLETCVASNLVSSPLRMPARQGGFVILTGGTTGTPKGVPRKVESPLAAAQFFDKVPMRHGDVVLLCAPLFHGTALSQFILSLNLGCTNILHGKFDAARALAQVSEHRVTTMVVVPTMLRRIVELDPAQLATYRTESLRIVFSAGAALPSSLGDKVISHFGPVIYNFYGCTETGTATIATPEDWIAAPGTVGRPPVGITVRLYEDNTRLVDEPNRTGTIYVGNSIAFAGYSGGGSKRVVDGLMSTGDIGHWDEGGRLFVDGRDDDMIVSGGENVFPGEVEELLYAHSRISEAAVLGVPDDEFGQRLSAFVVADDELTEIEVKSYVREHLARFKVPRDVRFVDDLPRTATGKIHRASLTEMATRSPAEHDELGGRPPRRA</sequence>
<dbReference type="EMBL" id="BAEH01000050">
    <property type="protein sequence ID" value="GAB18299.1"/>
    <property type="molecule type" value="Genomic_DNA"/>
</dbReference>
<dbReference type="InterPro" id="IPR045851">
    <property type="entry name" value="AMP-bd_C_sf"/>
</dbReference>
<dbReference type="Proteomes" id="UP000035034">
    <property type="component" value="Unassembled WGS sequence"/>
</dbReference>
<comment type="similarity">
    <text evidence="1">Belongs to the ATP-dependent AMP-binding enzyme family.</text>
</comment>
<dbReference type="InterPro" id="IPR020845">
    <property type="entry name" value="AMP-binding_CS"/>
</dbReference>
<dbReference type="PANTHER" id="PTHR43201:SF5">
    <property type="entry name" value="MEDIUM-CHAIN ACYL-COA LIGASE ACSF2, MITOCHONDRIAL"/>
    <property type="match status" value="1"/>
</dbReference>
<dbReference type="eggNOG" id="COG0318">
    <property type="taxonomic scope" value="Bacteria"/>
</dbReference>
<dbReference type="PROSITE" id="PS00455">
    <property type="entry name" value="AMP_BINDING"/>
    <property type="match status" value="1"/>
</dbReference>
<evidence type="ECO:0000259" key="5">
    <source>
        <dbReference type="Pfam" id="PF13193"/>
    </source>
</evidence>
<dbReference type="GO" id="GO:0006631">
    <property type="term" value="P:fatty acid metabolic process"/>
    <property type="evidence" value="ECO:0007669"/>
    <property type="project" value="TreeGrafter"/>
</dbReference>
<keyword evidence="2 6" id="KW-0436">Ligase</keyword>
<dbReference type="Pfam" id="PF13193">
    <property type="entry name" value="AMP-binding_C"/>
    <property type="match status" value="1"/>
</dbReference>
<dbReference type="RefSeq" id="WP_007317636.1">
    <property type="nucleotide sequence ID" value="NZ_BAEH01000050.1"/>
</dbReference>
<dbReference type="CDD" id="cd04433">
    <property type="entry name" value="AFD_class_I"/>
    <property type="match status" value="1"/>
</dbReference>
<dbReference type="SUPFAM" id="SSF56801">
    <property type="entry name" value="Acetyl-CoA synthetase-like"/>
    <property type="match status" value="1"/>
</dbReference>
<evidence type="ECO:0000259" key="4">
    <source>
        <dbReference type="Pfam" id="PF00501"/>
    </source>
</evidence>
<dbReference type="Pfam" id="PF00501">
    <property type="entry name" value="AMP-binding"/>
    <property type="match status" value="1"/>
</dbReference>
<dbReference type="PANTHER" id="PTHR43201">
    <property type="entry name" value="ACYL-COA SYNTHETASE"/>
    <property type="match status" value="1"/>
</dbReference>
<evidence type="ECO:0000313" key="7">
    <source>
        <dbReference type="Proteomes" id="UP000035034"/>
    </source>
</evidence>
<feature type="region of interest" description="Disordered" evidence="3">
    <location>
        <begin position="524"/>
        <end position="546"/>
    </location>
</feature>
<evidence type="ECO:0000256" key="2">
    <source>
        <dbReference type="ARBA" id="ARBA00022598"/>
    </source>
</evidence>
<reference evidence="6 7" key="1">
    <citation type="submission" date="2011-12" db="EMBL/GenBank/DDBJ databases">
        <title>Whole genome shotgun sequence of Gordonia effusa NBRC 100432.</title>
        <authorList>
            <person name="Yoshida I."/>
            <person name="Takarada H."/>
            <person name="Hosoyama A."/>
            <person name="Tsuchikane K."/>
            <person name="Katsumata H."/>
            <person name="Yamazaki S."/>
            <person name="Fujita N."/>
        </authorList>
    </citation>
    <scope>NUCLEOTIDE SEQUENCE [LARGE SCALE GENOMIC DNA]</scope>
    <source>
        <strain evidence="6 7">NBRC 100432</strain>
    </source>
</reference>
<protein>
    <submittedName>
        <fullName evidence="6">Putative fatty-acid--CoA ligase</fullName>
    </submittedName>
</protein>
<dbReference type="STRING" id="1077974.GOEFS_050_00770"/>
<dbReference type="InterPro" id="IPR025110">
    <property type="entry name" value="AMP-bd_C"/>
</dbReference>
<dbReference type="InterPro" id="IPR042099">
    <property type="entry name" value="ANL_N_sf"/>
</dbReference>
<dbReference type="GO" id="GO:0031956">
    <property type="term" value="F:medium-chain fatty acid-CoA ligase activity"/>
    <property type="evidence" value="ECO:0007669"/>
    <property type="project" value="TreeGrafter"/>
</dbReference>
<gene>
    <name evidence="6" type="ORF">GOEFS_050_00770</name>
</gene>
<feature type="domain" description="AMP-binding enzyme C-terminal" evidence="5">
    <location>
        <begin position="445"/>
        <end position="518"/>
    </location>
</feature>
<evidence type="ECO:0000313" key="6">
    <source>
        <dbReference type="EMBL" id="GAB18299.1"/>
    </source>
</evidence>
<dbReference type="Gene3D" id="3.30.300.30">
    <property type="match status" value="1"/>
</dbReference>
<keyword evidence="7" id="KW-1185">Reference proteome</keyword>
<dbReference type="FunFam" id="3.30.300.30:FF:000008">
    <property type="entry name" value="2,3-dihydroxybenzoate-AMP ligase"/>
    <property type="match status" value="1"/>
</dbReference>
<evidence type="ECO:0000256" key="3">
    <source>
        <dbReference type="SAM" id="MobiDB-lite"/>
    </source>
</evidence>
<proteinExistence type="inferred from homology"/>
<feature type="domain" description="AMP-dependent synthetase/ligase" evidence="4">
    <location>
        <begin position="58"/>
        <end position="397"/>
    </location>
</feature>
<dbReference type="AlphaFoldDB" id="H0QZP8"/>